<dbReference type="Pfam" id="PF03171">
    <property type="entry name" value="2OG-FeII_Oxy"/>
    <property type="match status" value="1"/>
</dbReference>
<feature type="domain" description="Isopenicillin N synthase-like Fe(2+) 2OG dioxygenase" evidence="2">
    <location>
        <begin position="357"/>
        <end position="417"/>
    </location>
</feature>
<evidence type="ECO:0000313" key="3">
    <source>
        <dbReference type="EMBL" id="CAL4946736.1"/>
    </source>
</evidence>
<keyword evidence="4" id="KW-1185">Reference proteome</keyword>
<reference evidence="3 4" key="2">
    <citation type="submission" date="2024-10" db="EMBL/GenBank/DDBJ databases">
        <authorList>
            <person name="Ryan C."/>
        </authorList>
    </citation>
    <scope>NUCLEOTIDE SEQUENCE [LARGE SCALE GENOMIC DNA]</scope>
</reference>
<accession>A0ABC8YMM9</accession>
<dbReference type="InterPro" id="IPR027443">
    <property type="entry name" value="IPNS-like_sf"/>
</dbReference>
<feature type="compositionally biased region" description="Low complexity" evidence="1">
    <location>
        <begin position="97"/>
        <end position="119"/>
    </location>
</feature>
<dbReference type="AlphaFoldDB" id="A0ABC8YMM9"/>
<evidence type="ECO:0000256" key="1">
    <source>
        <dbReference type="SAM" id="MobiDB-lite"/>
    </source>
</evidence>
<feature type="compositionally biased region" description="Low complexity" evidence="1">
    <location>
        <begin position="55"/>
        <end position="64"/>
    </location>
</feature>
<reference evidence="4" key="1">
    <citation type="submission" date="2024-06" db="EMBL/GenBank/DDBJ databases">
        <authorList>
            <person name="Ryan C."/>
        </authorList>
    </citation>
    <scope>NUCLEOTIDE SEQUENCE [LARGE SCALE GENOMIC DNA]</scope>
</reference>
<dbReference type="SUPFAM" id="SSF51197">
    <property type="entry name" value="Clavaminate synthase-like"/>
    <property type="match status" value="1"/>
</dbReference>
<feature type="compositionally biased region" description="Low complexity" evidence="1">
    <location>
        <begin position="31"/>
        <end position="41"/>
    </location>
</feature>
<sequence length="488" mass="51683">MKQSRRRKPVSRAPAHSPASPVQVAAIHKSGPPLGQQLGPQNQTPNKKPRRRFLPTQQTTPNNQHTRFPTPTKKHLLCFADSLRCDPAAPAVFTMAASSSSSTAATTAMSRTTAGGSALPGPPPPTPSNHHAGPPAEGTDAALSAFLHRLLLSSPAPQLSSPLAAPRSRAPPSLPPLVSLEAPDQSALRDAAGVGYFHLAGHGLPSYLPSSALAVLSQIDASSRRGSNLRALGFSEEEEEEEDPADCGADDPAVVFDASEGDMDAFPAAAEYARKMKDLGMQVVALLSGCPDAGIREEPFSEGRRKPRCLVWASKVAAAGDAAPPAAGKAKAYPYVVGLHCQWEASGKEAAPASWVMNDGGEWTAVGARDGAILVTIGDIAQVWSNGKLRKVRGMARPTSAPMDAQHGETDRLSLTVLITLPLDNIISPLVPLSDAAGEGEDDRDDEANGAGGDGDGWRFHSFLLEDYAWRVYHQRLQFKDPLVRYRI</sequence>
<evidence type="ECO:0000259" key="2">
    <source>
        <dbReference type="Pfam" id="PF03171"/>
    </source>
</evidence>
<dbReference type="PANTHER" id="PTHR34945">
    <property type="entry name" value="2-OXOGLUTARATE (2OG) AND FE(II)-DEPENDENT OXYGENASE SUPERFAMILY PROTEIN"/>
    <property type="match status" value="1"/>
</dbReference>
<dbReference type="InterPro" id="IPR044861">
    <property type="entry name" value="IPNS-like_FE2OG_OXY"/>
</dbReference>
<feature type="compositionally biased region" description="Acidic residues" evidence="1">
    <location>
        <begin position="438"/>
        <end position="448"/>
    </location>
</feature>
<dbReference type="Proteomes" id="UP001497457">
    <property type="component" value="Chromosome 17b"/>
</dbReference>
<feature type="region of interest" description="Disordered" evidence="1">
    <location>
        <begin position="1"/>
        <end position="70"/>
    </location>
</feature>
<feature type="region of interest" description="Disordered" evidence="1">
    <location>
        <begin position="97"/>
        <end position="139"/>
    </location>
</feature>
<name>A0ABC8YMM9_9POAL</name>
<dbReference type="PANTHER" id="PTHR34945:SF2">
    <property type="entry name" value="2-OXOGLUTARATE (2OG) AND FE(II)-DEPENDENT OXYGENASE SUPERFAMILY PROTEIN"/>
    <property type="match status" value="1"/>
</dbReference>
<protein>
    <recommendedName>
        <fullName evidence="2">Isopenicillin N synthase-like Fe(2+) 2OG dioxygenase domain-containing protein</fullName>
    </recommendedName>
</protein>
<gene>
    <name evidence="3" type="ORF">URODEC1_LOCUS36304</name>
</gene>
<proteinExistence type="predicted"/>
<organism evidence="3 4">
    <name type="scientific">Urochloa decumbens</name>
    <dbReference type="NCBI Taxonomy" id="240449"/>
    <lineage>
        <taxon>Eukaryota</taxon>
        <taxon>Viridiplantae</taxon>
        <taxon>Streptophyta</taxon>
        <taxon>Embryophyta</taxon>
        <taxon>Tracheophyta</taxon>
        <taxon>Spermatophyta</taxon>
        <taxon>Magnoliopsida</taxon>
        <taxon>Liliopsida</taxon>
        <taxon>Poales</taxon>
        <taxon>Poaceae</taxon>
        <taxon>PACMAD clade</taxon>
        <taxon>Panicoideae</taxon>
        <taxon>Panicodae</taxon>
        <taxon>Paniceae</taxon>
        <taxon>Melinidinae</taxon>
        <taxon>Urochloa</taxon>
    </lineage>
</organism>
<feature type="region of interest" description="Disordered" evidence="1">
    <location>
        <begin position="434"/>
        <end position="453"/>
    </location>
</feature>
<dbReference type="Gene3D" id="2.60.120.330">
    <property type="entry name" value="B-lactam Antibiotic, Isopenicillin N Synthase, Chain"/>
    <property type="match status" value="1"/>
</dbReference>
<feature type="compositionally biased region" description="Basic residues" evidence="1">
    <location>
        <begin position="1"/>
        <end position="10"/>
    </location>
</feature>
<evidence type="ECO:0000313" key="4">
    <source>
        <dbReference type="Proteomes" id="UP001497457"/>
    </source>
</evidence>
<dbReference type="EMBL" id="OZ075127">
    <property type="protein sequence ID" value="CAL4946736.1"/>
    <property type="molecule type" value="Genomic_DNA"/>
</dbReference>